<keyword evidence="3" id="KW-1185">Reference proteome</keyword>
<reference evidence="2 3" key="1">
    <citation type="submission" date="2018-01" db="EMBL/GenBank/DDBJ databases">
        <title>Draft genome sequence of Nonomuraea sp. KC333.</title>
        <authorList>
            <person name="Sahin N."/>
            <person name="Saygin H."/>
            <person name="Ay H."/>
        </authorList>
    </citation>
    <scope>NUCLEOTIDE SEQUENCE [LARGE SCALE GENOMIC DNA]</scope>
    <source>
        <strain evidence="2 3">KC333</strain>
    </source>
</reference>
<keyword evidence="2" id="KW-0378">Hydrolase</keyword>
<evidence type="ECO:0000313" key="2">
    <source>
        <dbReference type="EMBL" id="PZG19563.1"/>
    </source>
</evidence>
<evidence type="ECO:0000313" key="3">
    <source>
        <dbReference type="Proteomes" id="UP000249304"/>
    </source>
</evidence>
<dbReference type="PANTHER" id="PTHR43798">
    <property type="entry name" value="MONOACYLGLYCEROL LIPASE"/>
    <property type="match status" value="1"/>
</dbReference>
<dbReference type="RefSeq" id="WP_111179023.1">
    <property type="nucleotide sequence ID" value="NZ_POUD01000037.1"/>
</dbReference>
<dbReference type="InterPro" id="IPR000073">
    <property type="entry name" value="AB_hydrolase_1"/>
</dbReference>
<dbReference type="InterPro" id="IPR050266">
    <property type="entry name" value="AB_hydrolase_sf"/>
</dbReference>
<dbReference type="PRINTS" id="PR00412">
    <property type="entry name" value="EPOXHYDRLASE"/>
</dbReference>
<dbReference type="SUPFAM" id="SSF53474">
    <property type="entry name" value="alpha/beta-Hydrolases"/>
    <property type="match status" value="1"/>
</dbReference>
<dbReference type="Pfam" id="PF00561">
    <property type="entry name" value="Abhydrolase_1"/>
    <property type="match status" value="1"/>
</dbReference>
<dbReference type="Gene3D" id="3.40.50.1820">
    <property type="entry name" value="alpha/beta hydrolase"/>
    <property type="match status" value="1"/>
</dbReference>
<gene>
    <name evidence="2" type="ORF">C1J01_11830</name>
</gene>
<dbReference type="AlphaFoldDB" id="A0A2W2EAF5"/>
<dbReference type="EMBL" id="POUD01000037">
    <property type="protein sequence ID" value="PZG19563.1"/>
    <property type="molecule type" value="Genomic_DNA"/>
</dbReference>
<protein>
    <submittedName>
        <fullName evidence="2">Alpha/beta hydrolase</fullName>
    </submittedName>
</protein>
<dbReference type="Proteomes" id="UP000249304">
    <property type="component" value="Unassembled WGS sequence"/>
</dbReference>
<dbReference type="GO" id="GO:0016787">
    <property type="term" value="F:hydrolase activity"/>
    <property type="evidence" value="ECO:0007669"/>
    <property type="project" value="UniProtKB-KW"/>
</dbReference>
<comment type="caution">
    <text evidence="2">The sequence shown here is derived from an EMBL/GenBank/DDBJ whole genome shotgun (WGS) entry which is preliminary data.</text>
</comment>
<accession>A0A2W2EAF5</accession>
<dbReference type="PANTHER" id="PTHR43798:SF33">
    <property type="entry name" value="HYDROLASE, PUTATIVE (AFU_ORTHOLOGUE AFUA_2G14860)-RELATED"/>
    <property type="match status" value="1"/>
</dbReference>
<dbReference type="GO" id="GO:0016020">
    <property type="term" value="C:membrane"/>
    <property type="evidence" value="ECO:0007669"/>
    <property type="project" value="TreeGrafter"/>
</dbReference>
<proteinExistence type="predicted"/>
<organism evidence="2 3">
    <name type="scientific">Nonomuraea aridisoli</name>
    <dbReference type="NCBI Taxonomy" id="2070368"/>
    <lineage>
        <taxon>Bacteria</taxon>
        <taxon>Bacillati</taxon>
        <taxon>Actinomycetota</taxon>
        <taxon>Actinomycetes</taxon>
        <taxon>Streptosporangiales</taxon>
        <taxon>Streptosporangiaceae</taxon>
        <taxon>Nonomuraea</taxon>
    </lineage>
</organism>
<name>A0A2W2EAF5_9ACTN</name>
<feature type="domain" description="AB hydrolase-1" evidence="1">
    <location>
        <begin position="59"/>
        <end position="279"/>
    </location>
</feature>
<evidence type="ECO:0000259" key="1">
    <source>
        <dbReference type="Pfam" id="PF00561"/>
    </source>
</evidence>
<dbReference type="InterPro" id="IPR000639">
    <property type="entry name" value="Epox_hydrolase-like"/>
</dbReference>
<dbReference type="OrthoDB" id="9804723at2"/>
<dbReference type="InterPro" id="IPR029058">
    <property type="entry name" value="AB_hydrolase_fold"/>
</dbReference>
<sequence>MEKDMLSPGAHDVVVDGLTQRYHVHGSGPVCVAMPGGPGVGWESLRMPATEELLTMVYVEPLGTGGSQRLPSHPDGYSRDRYTRSLIGLLDRLELPRVLLLGHSHGGFVAQRLALRHPDRLSALVLYESAPVTGPEHMAEAGARVEEFLRRNEGQPELPTVLAGLQATGTATDDEKITAGLRDMLPIFFADYWEREAEFRRLRETISCTYISSLDENLEPDVIDDRDALPSLTVPTLVVVGRHDVQCGPRWARELHALIPGSRLVVLENSAHLGHLEEPAAFADALRAFVRSVPA</sequence>